<dbReference type="AlphaFoldDB" id="A0A5D0TQB9"/>
<dbReference type="RefSeq" id="WP_148356088.1">
    <property type="nucleotide sequence ID" value="NZ_JBHSBF010000041.1"/>
</dbReference>
<protein>
    <submittedName>
        <fullName evidence="1">Uncharacterized protein</fullName>
    </submittedName>
</protein>
<accession>A0A5D0TQB9</accession>
<dbReference type="EMBL" id="VSFF01000021">
    <property type="protein sequence ID" value="TYC07600.1"/>
    <property type="molecule type" value="Genomic_DNA"/>
</dbReference>
<proteinExistence type="predicted"/>
<organism evidence="1 2">
    <name type="scientific">Actinomadura syzygii</name>
    <dbReference type="NCBI Taxonomy" id="1427538"/>
    <lineage>
        <taxon>Bacteria</taxon>
        <taxon>Bacillati</taxon>
        <taxon>Actinomycetota</taxon>
        <taxon>Actinomycetes</taxon>
        <taxon>Streptosporangiales</taxon>
        <taxon>Thermomonosporaceae</taxon>
        <taxon>Actinomadura</taxon>
    </lineage>
</organism>
<gene>
    <name evidence="1" type="ORF">FXF65_42125</name>
</gene>
<reference evidence="1 2" key="1">
    <citation type="submission" date="2019-08" db="EMBL/GenBank/DDBJ databases">
        <title>Actinomadura sp. nov. CYP1-5 isolated from mountain soil.</title>
        <authorList>
            <person name="Songsumanus A."/>
            <person name="Kuncharoen N."/>
            <person name="Kudo T."/>
            <person name="Yuki M."/>
            <person name="Igarashi Y."/>
            <person name="Tanasupawat S."/>
        </authorList>
    </citation>
    <scope>NUCLEOTIDE SEQUENCE [LARGE SCALE GENOMIC DNA]</scope>
    <source>
        <strain evidence="1 2">GKU157</strain>
    </source>
</reference>
<sequence>MRHVLDQLGDFGEEGPQSLYLCGESAALCLHCAELTPAGLEVLMFFGGDDHQDAAVQRDALGL</sequence>
<dbReference type="Proteomes" id="UP000322634">
    <property type="component" value="Unassembled WGS sequence"/>
</dbReference>
<name>A0A5D0TQB9_9ACTN</name>
<keyword evidence="2" id="KW-1185">Reference proteome</keyword>
<evidence type="ECO:0000313" key="2">
    <source>
        <dbReference type="Proteomes" id="UP000322634"/>
    </source>
</evidence>
<evidence type="ECO:0000313" key="1">
    <source>
        <dbReference type="EMBL" id="TYC07600.1"/>
    </source>
</evidence>
<comment type="caution">
    <text evidence="1">The sequence shown here is derived from an EMBL/GenBank/DDBJ whole genome shotgun (WGS) entry which is preliminary data.</text>
</comment>